<dbReference type="Pfam" id="PF16344">
    <property type="entry name" value="FecR_C"/>
    <property type="match status" value="1"/>
</dbReference>
<dbReference type="Proteomes" id="UP000325055">
    <property type="component" value="Unassembled WGS sequence"/>
</dbReference>
<organism evidence="4 5">
    <name type="scientific">Bacteroides cellulosilyticus</name>
    <dbReference type="NCBI Taxonomy" id="246787"/>
    <lineage>
        <taxon>Bacteria</taxon>
        <taxon>Pseudomonadati</taxon>
        <taxon>Bacteroidota</taxon>
        <taxon>Bacteroidia</taxon>
        <taxon>Bacteroidales</taxon>
        <taxon>Bacteroidaceae</taxon>
        <taxon>Bacteroides</taxon>
    </lineage>
</organism>
<dbReference type="Gene3D" id="3.55.50.30">
    <property type="match status" value="1"/>
</dbReference>
<name>A0A5M6AFQ2_9BACE</name>
<keyword evidence="1" id="KW-0472">Membrane</keyword>
<dbReference type="AlphaFoldDB" id="A0A5M6AFQ2"/>
<evidence type="ECO:0000259" key="2">
    <source>
        <dbReference type="Pfam" id="PF04773"/>
    </source>
</evidence>
<evidence type="ECO:0000313" key="5">
    <source>
        <dbReference type="Proteomes" id="UP000325055"/>
    </source>
</evidence>
<reference evidence="4 5" key="1">
    <citation type="journal article" date="2019" name="Nat. Med.">
        <title>A library of human gut bacterial isolates paired with longitudinal multiomics data enables mechanistic microbiome research.</title>
        <authorList>
            <person name="Poyet M."/>
            <person name="Groussin M."/>
            <person name="Gibbons S.M."/>
            <person name="Avila-Pacheco J."/>
            <person name="Jiang X."/>
            <person name="Kearney S.M."/>
            <person name="Perrotta A.R."/>
            <person name="Berdy B."/>
            <person name="Zhao S."/>
            <person name="Lieberman T.D."/>
            <person name="Swanson P.K."/>
            <person name="Smith M."/>
            <person name="Roesemann S."/>
            <person name="Alexander J.E."/>
            <person name="Rich S.A."/>
            <person name="Livny J."/>
            <person name="Vlamakis H."/>
            <person name="Clish C."/>
            <person name="Bullock K."/>
            <person name="Deik A."/>
            <person name="Scott J."/>
            <person name="Pierce K.A."/>
            <person name="Xavier R.J."/>
            <person name="Alm E.J."/>
        </authorList>
    </citation>
    <scope>NUCLEOTIDE SEQUENCE [LARGE SCALE GENOMIC DNA]</scope>
    <source>
        <strain evidence="4 5">BIOML-A7</strain>
    </source>
</reference>
<dbReference type="InterPro" id="IPR032508">
    <property type="entry name" value="FecR_C"/>
</dbReference>
<dbReference type="InterPro" id="IPR012373">
    <property type="entry name" value="Ferrdict_sens_TM"/>
</dbReference>
<evidence type="ECO:0000256" key="1">
    <source>
        <dbReference type="SAM" id="Phobius"/>
    </source>
</evidence>
<dbReference type="PANTHER" id="PTHR30273:SF2">
    <property type="entry name" value="PROTEIN FECR"/>
    <property type="match status" value="1"/>
</dbReference>
<keyword evidence="1" id="KW-0812">Transmembrane</keyword>
<protein>
    <submittedName>
        <fullName evidence="4">DUF4974 domain-containing protein</fullName>
    </submittedName>
</protein>
<feature type="domain" description="FecR protein" evidence="2">
    <location>
        <begin position="100"/>
        <end position="195"/>
    </location>
</feature>
<feature type="transmembrane region" description="Helical" evidence="1">
    <location>
        <begin position="70"/>
        <end position="88"/>
    </location>
</feature>
<feature type="domain" description="Protein FecR C-terminal" evidence="3">
    <location>
        <begin position="236"/>
        <end position="306"/>
    </location>
</feature>
<dbReference type="FunFam" id="2.60.120.1440:FF:000001">
    <property type="entry name" value="Putative anti-sigma factor"/>
    <property type="match status" value="1"/>
</dbReference>
<dbReference type="Pfam" id="PF04773">
    <property type="entry name" value="FecR"/>
    <property type="match status" value="1"/>
</dbReference>
<gene>
    <name evidence="4" type="ORF">F2Y86_00280</name>
</gene>
<dbReference type="PANTHER" id="PTHR30273">
    <property type="entry name" value="PERIPLASMIC SIGNAL SENSOR AND SIGMA FACTOR ACTIVATOR FECR-RELATED"/>
    <property type="match status" value="1"/>
</dbReference>
<dbReference type="PIRSF" id="PIRSF018266">
    <property type="entry name" value="FecR"/>
    <property type="match status" value="1"/>
</dbReference>
<dbReference type="EMBL" id="VVYW01000001">
    <property type="protein sequence ID" value="KAA5411577.1"/>
    <property type="molecule type" value="Genomic_DNA"/>
</dbReference>
<sequence length="307" mass="35533">MNDFFRFYSQQTSLEEDKELMEWVEESEQHKLDFMNSWQMYHAMGLLGEERAVSDISIGKRYRIATWTKYAAVIVLIFVTGYFSSLLWQSRQQQDELVQEISVPRGQRVNITLSDGTLVWLNSLTKISYNPSFSGDKRMVHLDGEAYFEVKRNEKKPFIVQTSKGDIEVLGTKFNVEAYTSSPKLVTSLMEGSVKFSAGARSIVLKPLQKVLLTDGIMLLSNITSLDDYTWRDGLMSFTNASFEELMEKFEKYYGYKIIIENQKVKNLRRSGKFRLSDGINYALDVLKKDMNFSYTRDITDSIITIK</sequence>
<evidence type="ECO:0000259" key="3">
    <source>
        <dbReference type="Pfam" id="PF16344"/>
    </source>
</evidence>
<comment type="caution">
    <text evidence="4">The sequence shown here is derived from an EMBL/GenBank/DDBJ whole genome shotgun (WGS) entry which is preliminary data.</text>
</comment>
<dbReference type="InterPro" id="IPR006860">
    <property type="entry name" value="FecR"/>
</dbReference>
<proteinExistence type="predicted"/>
<evidence type="ECO:0000313" key="4">
    <source>
        <dbReference type="EMBL" id="KAA5411577.1"/>
    </source>
</evidence>
<accession>A0A5M6AFQ2</accession>
<dbReference type="GO" id="GO:0016989">
    <property type="term" value="F:sigma factor antagonist activity"/>
    <property type="evidence" value="ECO:0007669"/>
    <property type="project" value="TreeGrafter"/>
</dbReference>
<dbReference type="Gene3D" id="2.60.120.1440">
    <property type="match status" value="1"/>
</dbReference>
<keyword evidence="1" id="KW-1133">Transmembrane helix</keyword>